<reference evidence="2" key="1">
    <citation type="journal article" date="2022" name="bioRxiv">
        <title>Sequencing and chromosome-scale assembly of the giantPleurodeles waltlgenome.</title>
        <authorList>
            <person name="Brown T."/>
            <person name="Elewa A."/>
            <person name="Iarovenko S."/>
            <person name="Subramanian E."/>
            <person name="Araus A.J."/>
            <person name="Petzold A."/>
            <person name="Susuki M."/>
            <person name="Suzuki K.-i.T."/>
            <person name="Hayashi T."/>
            <person name="Toyoda A."/>
            <person name="Oliveira C."/>
            <person name="Osipova E."/>
            <person name="Leigh N.D."/>
            <person name="Simon A."/>
            <person name="Yun M.H."/>
        </authorList>
    </citation>
    <scope>NUCLEOTIDE SEQUENCE</scope>
    <source>
        <strain evidence="2">20211129_DDA</strain>
        <tissue evidence="2">Liver</tissue>
    </source>
</reference>
<protein>
    <submittedName>
        <fullName evidence="2">Uncharacterized protein</fullName>
    </submittedName>
</protein>
<evidence type="ECO:0000256" key="1">
    <source>
        <dbReference type="SAM" id="MobiDB-lite"/>
    </source>
</evidence>
<comment type="caution">
    <text evidence="2">The sequence shown here is derived from an EMBL/GenBank/DDBJ whole genome shotgun (WGS) entry which is preliminary data.</text>
</comment>
<feature type="region of interest" description="Disordered" evidence="1">
    <location>
        <begin position="117"/>
        <end position="206"/>
    </location>
</feature>
<evidence type="ECO:0000313" key="2">
    <source>
        <dbReference type="EMBL" id="KAJ1121130.1"/>
    </source>
</evidence>
<sequence>MWSAPATRTASVSRSHSTASPPVKQQKLASSRRERGKTPASQAAHRGPGGSVDSAVTPPKVGKGQKKPAKSGRSSTAEKTAIIPAGQEATASPIVASQDATTSPIVAAQEATASTIVAVQEDPASHSPGAQEGPPATAQLPRRAPPATAQLPRRAAPATAHLTNEGQPATAQLGNDGPASQAPLNRARTANSSTAEQGKDRQLKHR</sequence>
<feature type="compositionally biased region" description="Polar residues" evidence="1">
    <location>
        <begin position="161"/>
        <end position="173"/>
    </location>
</feature>
<accession>A0AAV7P7G0</accession>
<organism evidence="2 3">
    <name type="scientific">Pleurodeles waltl</name>
    <name type="common">Iberian ribbed newt</name>
    <dbReference type="NCBI Taxonomy" id="8319"/>
    <lineage>
        <taxon>Eukaryota</taxon>
        <taxon>Metazoa</taxon>
        <taxon>Chordata</taxon>
        <taxon>Craniata</taxon>
        <taxon>Vertebrata</taxon>
        <taxon>Euteleostomi</taxon>
        <taxon>Amphibia</taxon>
        <taxon>Batrachia</taxon>
        <taxon>Caudata</taxon>
        <taxon>Salamandroidea</taxon>
        <taxon>Salamandridae</taxon>
        <taxon>Pleurodelinae</taxon>
        <taxon>Pleurodeles</taxon>
    </lineage>
</organism>
<gene>
    <name evidence="2" type="ORF">NDU88_009258</name>
</gene>
<evidence type="ECO:0000313" key="3">
    <source>
        <dbReference type="Proteomes" id="UP001066276"/>
    </source>
</evidence>
<dbReference type="EMBL" id="JANPWB010000012">
    <property type="protein sequence ID" value="KAJ1121130.1"/>
    <property type="molecule type" value="Genomic_DNA"/>
</dbReference>
<proteinExistence type="predicted"/>
<dbReference type="AlphaFoldDB" id="A0AAV7P7G0"/>
<feature type="compositionally biased region" description="Basic and acidic residues" evidence="1">
    <location>
        <begin position="197"/>
        <end position="206"/>
    </location>
</feature>
<keyword evidence="3" id="KW-1185">Reference proteome</keyword>
<dbReference type="Proteomes" id="UP001066276">
    <property type="component" value="Chromosome 8"/>
</dbReference>
<name>A0AAV7P7G0_PLEWA</name>
<feature type="region of interest" description="Disordered" evidence="1">
    <location>
        <begin position="1"/>
        <end position="101"/>
    </location>
</feature>
<feature type="compositionally biased region" description="Polar residues" evidence="1">
    <location>
        <begin position="1"/>
        <end position="20"/>
    </location>
</feature>